<evidence type="ECO:0000313" key="2">
    <source>
        <dbReference type="Proteomes" id="UP001642464"/>
    </source>
</evidence>
<evidence type="ECO:0000313" key="1">
    <source>
        <dbReference type="EMBL" id="CAK9102693.1"/>
    </source>
</evidence>
<proteinExistence type="predicted"/>
<gene>
    <name evidence="1" type="ORF">SCF082_LOCUS47993</name>
</gene>
<organism evidence="1 2">
    <name type="scientific">Durusdinium trenchii</name>
    <dbReference type="NCBI Taxonomy" id="1381693"/>
    <lineage>
        <taxon>Eukaryota</taxon>
        <taxon>Sar</taxon>
        <taxon>Alveolata</taxon>
        <taxon>Dinophyceae</taxon>
        <taxon>Suessiales</taxon>
        <taxon>Symbiodiniaceae</taxon>
        <taxon>Durusdinium</taxon>
    </lineage>
</organism>
<feature type="non-terminal residue" evidence="1">
    <location>
        <position position="292"/>
    </location>
</feature>
<comment type="caution">
    <text evidence="1">The sequence shown here is derived from an EMBL/GenBank/DDBJ whole genome shotgun (WGS) entry which is preliminary data.</text>
</comment>
<dbReference type="EMBL" id="CAXAMM010042051">
    <property type="protein sequence ID" value="CAK9102693.1"/>
    <property type="molecule type" value="Genomic_DNA"/>
</dbReference>
<protein>
    <submittedName>
        <fullName evidence="1">Uncharacterized protein</fullName>
    </submittedName>
</protein>
<name>A0ABP0RPW7_9DINO</name>
<keyword evidence="2" id="KW-1185">Reference proteome</keyword>
<sequence>MNYPNKFMTDGLYVYMIPPSSSGDGLIRVDLANYGTVEVLSASGRGLNQVGWSEAGFMDDYYGYLPPQHDESLVVRFDQATFQEFLTLDISQAHSSCKGFSGGFTDGTDAFLVPSQTSYVCKFDLATFGGSDGSGNPGTLNYLNLQDTDANLQSFMPGFQVNGYGYLAPSSNGRLVRFPTSFSGMVDVINLELTDSGFIQFASTVTDGTYGYLVPSSSNGKAVRYSLDPFQYVDFKDLSTMWSGAPSYWAGATFDGSYVYFYSFSAAKVLRTDWSSGIFDVIDLSETYGSVS</sequence>
<dbReference type="Proteomes" id="UP001642464">
    <property type="component" value="Unassembled WGS sequence"/>
</dbReference>
<accession>A0ABP0RPW7</accession>
<reference evidence="1 2" key="1">
    <citation type="submission" date="2024-02" db="EMBL/GenBank/DDBJ databases">
        <authorList>
            <person name="Chen Y."/>
            <person name="Shah S."/>
            <person name="Dougan E. K."/>
            <person name="Thang M."/>
            <person name="Chan C."/>
        </authorList>
    </citation>
    <scope>NUCLEOTIDE SEQUENCE [LARGE SCALE GENOMIC DNA]</scope>
</reference>